<evidence type="ECO:0000256" key="2">
    <source>
        <dbReference type="PROSITE-ProRule" id="PRU01161"/>
    </source>
</evidence>
<dbReference type="GO" id="GO:0016787">
    <property type="term" value="F:hydrolase activity"/>
    <property type="evidence" value="ECO:0007669"/>
    <property type="project" value="UniProtKB-UniRule"/>
</dbReference>
<keyword evidence="3" id="KW-0732">Signal</keyword>
<feature type="signal peptide" evidence="3">
    <location>
        <begin position="1"/>
        <end position="20"/>
    </location>
</feature>
<proteinExistence type="predicted"/>
<dbReference type="InterPro" id="IPR016035">
    <property type="entry name" value="Acyl_Trfase/lysoPLipase"/>
</dbReference>
<dbReference type="RefSeq" id="WP_120540187.1">
    <property type="nucleotide sequence ID" value="NZ_RAVZ01000041.1"/>
</dbReference>
<organism evidence="5 6">
    <name type="scientific">Corallococcus terminator</name>
    <dbReference type="NCBI Taxonomy" id="2316733"/>
    <lineage>
        <taxon>Bacteria</taxon>
        <taxon>Pseudomonadati</taxon>
        <taxon>Myxococcota</taxon>
        <taxon>Myxococcia</taxon>
        <taxon>Myxococcales</taxon>
        <taxon>Cystobacterineae</taxon>
        <taxon>Myxococcaceae</taxon>
        <taxon>Corallococcus</taxon>
    </lineage>
</organism>
<feature type="short sequence motif" description="GXGXXG" evidence="2">
    <location>
        <begin position="208"/>
        <end position="213"/>
    </location>
</feature>
<evidence type="ECO:0000313" key="5">
    <source>
        <dbReference type="EMBL" id="RKG91696.1"/>
    </source>
</evidence>
<feature type="short sequence motif" description="DGA/G" evidence="2">
    <location>
        <begin position="400"/>
        <end position="402"/>
    </location>
</feature>
<accession>A0A3A8J9X3</accession>
<evidence type="ECO:0000313" key="6">
    <source>
        <dbReference type="Proteomes" id="UP000268094"/>
    </source>
</evidence>
<dbReference type="InterPro" id="IPR002641">
    <property type="entry name" value="PNPLA_dom"/>
</dbReference>
<dbReference type="AlphaFoldDB" id="A0A3A8J9X3"/>
<dbReference type="PROSITE" id="PS51635">
    <property type="entry name" value="PNPLA"/>
    <property type="match status" value="1"/>
</dbReference>
<keyword evidence="1 2" id="KW-0443">Lipid metabolism</keyword>
<feature type="short sequence motif" description="GXSXG" evidence="2">
    <location>
        <begin position="249"/>
        <end position="253"/>
    </location>
</feature>
<evidence type="ECO:0000256" key="1">
    <source>
        <dbReference type="ARBA" id="ARBA00023098"/>
    </source>
</evidence>
<keyword evidence="6" id="KW-1185">Reference proteome</keyword>
<name>A0A3A8J9X3_9BACT</name>
<feature type="active site" description="Proton acceptor" evidence="2">
    <location>
        <position position="400"/>
    </location>
</feature>
<dbReference type="Proteomes" id="UP000268094">
    <property type="component" value="Unassembled WGS sequence"/>
</dbReference>
<keyword evidence="2" id="KW-0378">Hydrolase</keyword>
<sequence length="612" mass="65361">MRRHVTLPLMVLLAAPLAGCSFLRTDVLLDTLNAPESSKPQDAPPRVPAVERVAGLTRAQLMDSYVDAERAGGWMDALGASPEAVLDMTACLLQRAGADTAACYENDARTGYIDRTVKASAWGIPLPAQSLSVATPSEAEVDAERFLANTLGLAPSLAALQQSLEVPLTREALAQGIREGAASAAGYVRARTWRRDLKRPTNAVVLSGGGANGAFSAGAIWRLLGILEQCRGKPAPEGCGDARIDLAAGTSTGALISTLVDLFHTPGQEAKARQLLLGNYTCTVESDLYCVNSTWLWNLADDTRGLVQFDGVYSKLDAFIQPAMLHNGTELVSVSVDFQTGDVFGVSDQDPADFKAGGTDAERKRGMTRAIVASIVEPVLSDPVKVLPSASGNRNGTYYDGGVRSGLPLLQAVQRGAERVLVISTGGVNPSPEKDPKNAMSVLMRTIDLFVAQPRVGEVQQAELLAVTRRLGEYNVCTLRGASEDFCRRKGTGFQAPGLVAPAAGQAVWMGSARFDQVATSWRTAWMFKPETGLATASGYSFTPEVMQPLFVAGVESLQKRCTEVLGLFDIQGTLAARECARQWVEVSDEAREALPSVAQCRKDKPERRTCD</sequence>
<evidence type="ECO:0000259" key="4">
    <source>
        <dbReference type="PROSITE" id="PS51635"/>
    </source>
</evidence>
<gene>
    <name evidence="5" type="ORF">D7V88_08940</name>
</gene>
<comment type="caution">
    <text evidence="5">The sequence shown here is derived from an EMBL/GenBank/DDBJ whole genome shotgun (WGS) entry which is preliminary data.</text>
</comment>
<dbReference type="OrthoDB" id="5479310at2"/>
<reference evidence="6" key="1">
    <citation type="submission" date="2018-09" db="EMBL/GenBank/DDBJ databases">
        <authorList>
            <person name="Livingstone P.G."/>
            <person name="Whitworth D.E."/>
        </authorList>
    </citation>
    <scope>NUCLEOTIDE SEQUENCE [LARGE SCALE GENOMIC DNA]</scope>
    <source>
        <strain evidence="6">CA054A</strain>
    </source>
</reference>
<dbReference type="Pfam" id="PF01734">
    <property type="entry name" value="Patatin"/>
    <property type="match status" value="1"/>
</dbReference>
<feature type="active site" description="Nucleophile" evidence="2">
    <location>
        <position position="251"/>
    </location>
</feature>
<dbReference type="Gene3D" id="3.40.1090.10">
    <property type="entry name" value="Cytosolic phospholipase A2 catalytic domain"/>
    <property type="match status" value="1"/>
</dbReference>
<feature type="domain" description="PNPLA" evidence="4">
    <location>
        <begin position="204"/>
        <end position="413"/>
    </location>
</feature>
<dbReference type="GO" id="GO:0016042">
    <property type="term" value="P:lipid catabolic process"/>
    <property type="evidence" value="ECO:0007669"/>
    <property type="project" value="UniProtKB-UniRule"/>
</dbReference>
<dbReference type="EMBL" id="RAVZ01000041">
    <property type="protein sequence ID" value="RKG91696.1"/>
    <property type="molecule type" value="Genomic_DNA"/>
</dbReference>
<protein>
    <submittedName>
        <fullName evidence="5">Patatin-like phospholipase family protein</fullName>
    </submittedName>
</protein>
<dbReference type="SUPFAM" id="SSF52151">
    <property type="entry name" value="FabD/lysophospholipase-like"/>
    <property type="match status" value="1"/>
</dbReference>
<feature type="chain" id="PRO_5017437508" evidence="3">
    <location>
        <begin position="21"/>
        <end position="612"/>
    </location>
</feature>
<keyword evidence="2" id="KW-0442">Lipid degradation</keyword>
<evidence type="ECO:0000256" key="3">
    <source>
        <dbReference type="SAM" id="SignalP"/>
    </source>
</evidence>